<keyword evidence="8" id="KW-0249">Electron transport</keyword>
<evidence type="ECO:0000256" key="13">
    <source>
        <dbReference type="SAM" id="Phobius"/>
    </source>
</evidence>
<evidence type="ECO:0000256" key="12">
    <source>
        <dbReference type="ARBA" id="ARBA00037975"/>
    </source>
</evidence>
<evidence type="ECO:0000259" key="14">
    <source>
        <dbReference type="Pfam" id="PF01292"/>
    </source>
</evidence>
<dbReference type="InterPro" id="IPR011577">
    <property type="entry name" value="Cyt_b561_bac/Ni-Hgenase"/>
</dbReference>
<feature type="transmembrane region" description="Helical" evidence="13">
    <location>
        <begin position="147"/>
        <end position="168"/>
    </location>
</feature>
<evidence type="ECO:0000256" key="8">
    <source>
        <dbReference type="ARBA" id="ARBA00022982"/>
    </source>
</evidence>
<keyword evidence="9 13" id="KW-1133">Transmembrane helix</keyword>
<keyword evidence="4" id="KW-1003">Cell membrane</keyword>
<keyword evidence="7" id="KW-0479">Metal-binding</keyword>
<evidence type="ECO:0000256" key="11">
    <source>
        <dbReference type="ARBA" id="ARBA00023136"/>
    </source>
</evidence>
<comment type="cofactor">
    <cofactor evidence="1">
        <name>heme b</name>
        <dbReference type="ChEBI" id="CHEBI:60344"/>
    </cofactor>
</comment>
<feature type="transmembrane region" description="Helical" evidence="13">
    <location>
        <begin position="12"/>
        <end position="34"/>
    </location>
</feature>
<keyword evidence="11 13" id="KW-0472">Membrane</keyword>
<comment type="similarity">
    <text evidence="12">Belongs to the cytochrome b561 family.</text>
</comment>
<dbReference type="Pfam" id="PF01292">
    <property type="entry name" value="Ni_hydr_CYTB"/>
    <property type="match status" value="1"/>
</dbReference>
<dbReference type="PANTHER" id="PTHR30529">
    <property type="entry name" value="CYTOCHROME B561"/>
    <property type="match status" value="1"/>
</dbReference>
<proteinExistence type="inferred from homology"/>
<evidence type="ECO:0000256" key="7">
    <source>
        <dbReference type="ARBA" id="ARBA00022723"/>
    </source>
</evidence>
<dbReference type="InterPro" id="IPR016174">
    <property type="entry name" value="Di-haem_cyt_TM"/>
</dbReference>
<dbReference type="PANTHER" id="PTHR30529:SF1">
    <property type="entry name" value="CYTOCHROME B561 HOMOLOG 2"/>
    <property type="match status" value="1"/>
</dbReference>
<evidence type="ECO:0000256" key="6">
    <source>
        <dbReference type="ARBA" id="ARBA00022692"/>
    </source>
</evidence>
<feature type="transmembrane region" description="Helical" evidence="13">
    <location>
        <begin position="92"/>
        <end position="111"/>
    </location>
</feature>
<evidence type="ECO:0000256" key="3">
    <source>
        <dbReference type="ARBA" id="ARBA00022448"/>
    </source>
</evidence>
<dbReference type="InterPro" id="IPR052168">
    <property type="entry name" value="Cytochrome_b561_oxidase"/>
</dbReference>
<accession>A0ABV4NIK4</accession>
<dbReference type="SUPFAM" id="SSF81342">
    <property type="entry name" value="Transmembrane di-heme cytochromes"/>
    <property type="match status" value="1"/>
</dbReference>
<evidence type="ECO:0000256" key="1">
    <source>
        <dbReference type="ARBA" id="ARBA00001970"/>
    </source>
</evidence>
<protein>
    <submittedName>
        <fullName evidence="15">Cytochrome b</fullName>
    </submittedName>
</protein>
<dbReference type="EMBL" id="JBGMEL010000001">
    <property type="protein sequence ID" value="MFA0789170.1"/>
    <property type="molecule type" value="Genomic_DNA"/>
</dbReference>
<dbReference type="Proteomes" id="UP001569414">
    <property type="component" value="Unassembled WGS sequence"/>
</dbReference>
<evidence type="ECO:0000313" key="16">
    <source>
        <dbReference type="Proteomes" id="UP001569414"/>
    </source>
</evidence>
<evidence type="ECO:0000256" key="5">
    <source>
        <dbReference type="ARBA" id="ARBA00022617"/>
    </source>
</evidence>
<name>A0ABV4NIK4_9GAMM</name>
<sequence>MKARNNQTHYGWVAIILHWLMAPAIIGLFVLGWWMRQLSYYDPWYQQAPNIHKGIGILLLVALVLRLLWRTINTIPKDEPNIPRWQALAASATHALIYLLLFAIMLSGYLISTADGRAIDVFGWFSVAATIQGIPNQEDLAGSLHEILAWSLIVLVSLHALAALKHHFIDRDATLRKMLGLPISPFRSEEQNINTTTKKETST</sequence>
<keyword evidence="10" id="KW-0408">Iron</keyword>
<feature type="transmembrane region" description="Helical" evidence="13">
    <location>
        <begin position="55"/>
        <end position="72"/>
    </location>
</feature>
<reference evidence="15 16" key="1">
    <citation type="submission" date="2024-08" db="EMBL/GenBank/DDBJ databases">
        <authorList>
            <person name="Ishaq N."/>
        </authorList>
    </citation>
    <scope>NUCLEOTIDE SEQUENCE [LARGE SCALE GENOMIC DNA]</scope>
    <source>
        <strain evidence="15 16">JCM 30400</strain>
    </source>
</reference>
<evidence type="ECO:0000256" key="9">
    <source>
        <dbReference type="ARBA" id="ARBA00022989"/>
    </source>
</evidence>
<organism evidence="15 16">
    <name type="scientific">Microbulbifer echini</name>
    <dbReference type="NCBI Taxonomy" id="1529067"/>
    <lineage>
        <taxon>Bacteria</taxon>
        <taxon>Pseudomonadati</taxon>
        <taxon>Pseudomonadota</taxon>
        <taxon>Gammaproteobacteria</taxon>
        <taxon>Cellvibrionales</taxon>
        <taxon>Microbulbiferaceae</taxon>
        <taxon>Microbulbifer</taxon>
    </lineage>
</organism>
<keyword evidence="6 13" id="KW-0812">Transmembrane</keyword>
<keyword evidence="5" id="KW-0349">Heme</keyword>
<evidence type="ECO:0000313" key="15">
    <source>
        <dbReference type="EMBL" id="MFA0789170.1"/>
    </source>
</evidence>
<dbReference type="RefSeq" id="WP_371842319.1">
    <property type="nucleotide sequence ID" value="NZ_JBGMEL010000001.1"/>
</dbReference>
<evidence type="ECO:0000256" key="4">
    <source>
        <dbReference type="ARBA" id="ARBA00022475"/>
    </source>
</evidence>
<keyword evidence="16" id="KW-1185">Reference proteome</keyword>
<gene>
    <name evidence="15" type="ORF">ACCI51_01345</name>
</gene>
<dbReference type="Gene3D" id="1.20.950.20">
    <property type="entry name" value="Transmembrane di-heme cytochromes, Chain C"/>
    <property type="match status" value="1"/>
</dbReference>
<evidence type="ECO:0000256" key="10">
    <source>
        <dbReference type="ARBA" id="ARBA00023004"/>
    </source>
</evidence>
<evidence type="ECO:0000256" key="2">
    <source>
        <dbReference type="ARBA" id="ARBA00004651"/>
    </source>
</evidence>
<feature type="domain" description="Cytochrome b561 bacterial/Ni-hydrogenase" evidence="14">
    <location>
        <begin position="9"/>
        <end position="180"/>
    </location>
</feature>
<comment type="subcellular location">
    <subcellularLocation>
        <location evidence="2">Cell membrane</location>
        <topology evidence="2">Multi-pass membrane protein</topology>
    </subcellularLocation>
</comment>
<keyword evidence="3" id="KW-0813">Transport</keyword>
<comment type="caution">
    <text evidence="15">The sequence shown here is derived from an EMBL/GenBank/DDBJ whole genome shotgun (WGS) entry which is preliminary data.</text>
</comment>